<evidence type="ECO:0000313" key="2">
    <source>
        <dbReference type="EMBL" id="STD04855.1"/>
    </source>
</evidence>
<dbReference type="EMBL" id="UFVQ01000003">
    <property type="protein sequence ID" value="STD04855.1"/>
    <property type="molecule type" value="Genomic_DNA"/>
</dbReference>
<gene>
    <name evidence="2" type="ORF">NCTC13533_03725</name>
</gene>
<dbReference type="InterPro" id="IPR005094">
    <property type="entry name" value="Endonuclease_MobA/VirD2"/>
</dbReference>
<name>A0A376E8S2_CHRCU</name>
<dbReference type="AlphaFoldDB" id="A0A376E8S2"/>
<reference evidence="2 3" key="1">
    <citation type="submission" date="2018-06" db="EMBL/GenBank/DDBJ databases">
        <authorList>
            <consortium name="Pathogen Informatics"/>
            <person name="Doyle S."/>
        </authorList>
    </citation>
    <scope>NUCLEOTIDE SEQUENCE [LARGE SCALE GENOMIC DNA]</scope>
    <source>
        <strain evidence="2 3">NCTC13533</strain>
    </source>
</reference>
<accession>A0A376E8S2</accession>
<evidence type="ECO:0000259" key="1">
    <source>
        <dbReference type="Pfam" id="PF03432"/>
    </source>
</evidence>
<dbReference type="Proteomes" id="UP000255224">
    <property type="component" value="Unassembled WGS sequence"/>
</dbReference>
<organism evidence="2 3">
    <name type="scientific">Chryseobacterium carnipullorum</name>
    <dbReference type="NCBI Taxonomy" id="1124835"/>
    <lineage>
        <taxon>Bacteria</taxon>
        <taxon>Pseudomonadati</taxon>
        <taxon>Bacteroidota</taxon>
        <taxon>Flavobacteriia</taxon>
        <taxon>Flavobacteriales</taxon>
        <taxon>Weeksellaceae</taxon>
        <taxon>Chryseobacterium group</taxon>
        <taxon>Chryseobacterium</taxon>
    </lineage>
</organism>
<proteinExistence type="predicted"/>
<protein>
    <submittedName>
        <fullName evidence="2">Relaxase/Mobilisation nuclease domain</fullName>
    </submittedName>
</protein>
<feature type="domain" description="MobA/VirD2-like nuclease" evidence="1">
    <location>
        <begin position="3"/>
        <end position="66"/>
    </location>
</feature>
<evidence type="ECO:0000313" key="3">
    <source>
        <dbReference type="Proteomes" id="UP000255224"/>
    </source>
</evidence>
<dbReference type="Pfam" id="PF03432">
    <property type="entry name" value="Relaxase"/>
    <property type="match status" value="1"/>
</dbReference>
<sequence>MKPQFHAMISTKFQGHSKEELTKITENFMDEMKYGEQPFIVVFHKDTDNNHVHIVSTRVDKQTGKRSMTVMKGLKPKKH</sequence>